<organism evidence="2 3">
    <name type="scientific">Mollisia scopiformis</name>
    <name type="common">Conifer needle endophyte fungus</name>
    <name type="synonym">Phialocephala scopiformis</name>
    <dbReference type="NCBI Taxonomy" id="149040"/>
    <lineage>
        <taxon>Eukaryota</taxon>
        <taxon>Fungi</taxon>
        <taxon>Dikarya</taxon>
        <taxon>Ascomycota</taxon>
        <taxon>Pezizomycotina</taxon>
        <taxon>Leotiomycetes</taxon>
        <taxon>Helotiales</taxon>
        <taxon>Mollisiaceae</taxon>
        <taxon>Mollisia</taxon>
    </lineage>
</organism>
<keyword evidence="3" id="KW-1185">Reference proteome</keyword>
<accession>A0A194XQD7</accession>
<reference evidence="2 3" key="1">
    <citation type="submission" date="2015-10" db="EMBL/GenBank/DDBJ databases">
        <title>Full genome of DAOMC 229536 Phialocephala scopiformis, a fungal endophyte of spruce producing the potent anti-insectan compound rugulosin.</title>
        <authorList>
            <consortium name="DOE Joint Genome Institute"/>
            <person name="Walker A.K."/>
            <person name="Frasz S.L."/>
            <person name="Seifert K.A."/>
            <person name="Miller J.D."/>
            <person name="Mondo S.J."/>
            <person name="Labutti K."/>
            <person name="Lipzen A."/>
            <person name="Dockter R."/>
            <person name="Kennedy M."/>
            <person name="Grigoriev I.V."/>
            <person name="Spatafora J.W."/>
        </authorList>
    </citation>
    <scope>NUCLEOTIDE SEQUENCE [LARGE SCALE GENOMIC DNA]</scope>
    <source>
        <strain evidence="2 3">CBS 120377</strain>
    </source>
</reference>
<protein>
    <submittedName>
        <fullName evidence="2">Uncharacterized protein</fullName>
    </submittedName>
</protein>
<gene>
    <name evidence="2" type="ORF">LY89DRAFT_575666</name>
</gene>
<feature type="region of interest" description="Disordered" evidence="1">
    <location>
        <begin position="133"/>
        <end position="155"/>
    </location>
</feature>
<dbReference type="GeneID" id="28818526"/>
<evidence type="ECO:0000313" key="3">
    <source>
        <dbReference type="Proteomes" id="UP000070700"/>
    </source>
</evidence>
<feature type="compositionally biased region" description="Acidic residues" evidence="1">
    <location>
        <begin position="133"/>
        <end position="153"/>
    </location>
</feature>
<proteinExistence type="predicted"/>
<evidence type="ECO:0000313" key="2">
    <source>
        <dbReference type="EMBL" id="KUJ22376.1"/>
    </source>
</evidence>
<dbReference type="AlphaFoldDB" id="A0A194XQD7"/>
<feature type="region of interest" description="Disordered" evidence="1">
    <location>
        <begin position="192"/>
        <end position="215"/>
    </location>
</feature>
<dbReference type="RefSeq" id="XP_018076731.1">
    <property type="nucleotide sequence ID" value="XM_018208800.1"/>
</dbReference>
<name>A0A194XQD7_MOLSC</name>
<dbReference type="Proteomes" id="UP000070700">
    <property type="component" value="Unassembled WGS sequence"/>
</dbReference>
<dbReference type="InParanoid" id="A0A194XQD7"/>
<dbReference type="EMBL" id="KQ947406">
    <property type="protein sequence ID" value="KUJ22376.1"/>
    <property type="molecule type" value="Genomic_DNA"/>
</dbReference>
<dbReference type="OrthoDB" id="3562377at2759"/>
<evidence type="ECO:0000256" key="1">
    <source>
        <dbReference type="SAM" id="MobiDB-lite"/>
    </source>
</evidence>
<sequence>MSICSDTTSSSQTVRLTFNIAEERCYLLSTLYQTCQSAAANYVRTAPVTPRARAIPRYHPYATRSSRVSSAAAKKEGKKTATLMDSISRICTQIWRKARRDLVAPHREEADAVREMRDLYKWSEVVARCMESDGLDDGEGEVGSEVSGTEDDGLGFPGMSAAKAAKRICQWLGDEEAWDTCDTVMGELRDLGEGDGVRTPVAGERGGSSEYGSIL</sequence>
<dbReference type="KEGG" id="psco:LY89DRAFT_575666"/>